<comment type="caution">
    <text evidence="2">The sequence shown here is derived from an EMBL/GenBank/DDBJ whole genome shotgun (WGS) entry which is preliminary data.</text>
</comment>
<proteinExistence type="predicted"/>
<dbReference type="EMBL" id="JABANO010021097">
    <property type="protein sequence ID" value="KAF4727382.1"/>
    <property type="molecule type" value="Genomic_DNA"/>
</dbReference>
<evidence type="ECO:0000313" key="4">
    <source>
        <dbReference type="Proteomes" id="UP000541610"/>
    </source>
</evidence>
<dbReference type="AlphaFoldDB" id="A0A7J6N828"/>
<gene>
    <name evidence="2" type="ORF">FOZ60_014121</name>
    <name evidence="3" type="ORF">FOZ63_031560</name>
</gene>
<protein>
    <submittedName>
        <fullName evidence="2">Uncharacterized protein</fullName>
    </submittedName>
</protein>
<dbReference type="EMBL" id="JABANP010000651">
    <property type="protein sequence ID" value="KAF4680079.1"/>
    <property type="molecule type" value="Genomic_DNA"/>
</dbReference>
<evidence type="ECO:0000256" key="1">
    <source>
        <dbReference type="SAM" id="SignalP"/>
    </source>
</evidence>
<keyword evidence="5" id="KW-1185">Reference proteome</keyword>
<dbReference type="Proteomes" id="UP000553632">
    <property type="component" value="Unassembled WGS sequence"/>
</dbReference>
<dbReference type="Proteomes" id="UP000541610">
    <property type="component" value="Unassembled WGS sequence"/>
</dbReference>
<evidence type="ECO:0000313" key="2">
    <source>
        <dbReference type="EMBL" id="KAF4680079.1"/>
    </source>
</evidence>
<organism evidence="2 4">
    <name type="scientific">Perkinsus olseni</name>
    <name type="common">Perkinsus atlanticus</name>
    <dbReference type="NCBI Taxonomy" id="32597"/>
    <lineage>
        <taxon>Eukaryota</taxon>
        <taxon>Sar</taxon>
        <taxon>Alveolata</taxon>
        <taxon>Perkinsozoa</taxon>
        <taxon>Perkinsea</taxon>
        <taxon>Perkinsida</taxon>
        <taxon>Perkinsidae</taxon>
        <taxon>Perkinsus</taxon>
    </lineage>
</organism>
<feature type="chain" id="PRO_5036205538" evidence="1">
    <location>
        <begin position="21"/>
        <end position="255"/>
    </location>
</feature>
<feature type="signal peptide" evidence="1">
    <location>
        <begin position="1"/>
        <end position="20"/>
    </location>
</feature>
<sequence length="255" mass="28910">MTFSFLTWLLISLFLTTTTSQFVGRYIHDAGDFRIVYNVNRENRVMLTFTVPGGQPFRSSELPLRGGPSRYTVDFRFRPFGVQRWYTPIRRRWPKADIQRGDLVTLDYEGIESFNATFQGQELRFVIETQSLIPAVYTYRAFKYGAHLQLSFFVEAAGEVIIRVGCGRGKTVRESFRLEKHEIPLPSLTTPFVLYSVNPAERVERFLRGLEHTCSGFKADADDLEAVIFASGGIVYSRLAGVVAASGPHCRLGLC</sequence>
<accession>A0A7J6N828</accession>
<evidence type="ECO:0000313" key="5">
    <source>
        <dbReference type="Proteomes" id="UP000553632"/>
    </source>
</evidence>
<keyword evidence="1" id="KW-0732">Signal</keyword>
<evidence type="ECO:0000313" key="3">
    <source>
        <dbReference type="EMBL" id="KAF4727382.1"/>
    </source>
</evidence>
<name>A0A7J6N828_PEROL</name>
<reference evidence="4 5" key="1">
    <citation type="submission" date="2020-04" db="EMBL/GenBank/DDBJ databases">
        <title>Perkinsus olseni comparative genomics.</title>
        <authorList>
            <person name="Bogema D.R."/>
        </authorList>
    </citation>
    <scope>NUCLEOTIDE SEQUENCE [LARGE SCALE GENOMIC DNA]</scope>
    <source>
        <strain evidence="2">00978-12</strain>
        <strain evidence="3 5">ATCC PRA-207</strain>
    </source>
</reference>